<name>A0A6C0IWL5_9ZZZZ</name>
<evidence type="ECO:0008006" key="2">
    <source>
        <dbReference type="Google" id="ProtNLM"/>
    </source>
</evidence>
<dbReference type="AlphaFoldDB" id="A0A6C0IWL5"/>
<organism evidence="1">
    <name type="scientific">viral metagenome</name>
    <dbReference type="NCBI Taxonomy" id="1070528"/>
    <lineage>
        <taxon>unclassified sequences</taxon>
        <taxon>metagenomes</taxon>
        <taxon>organismal metagenomes</taxon>
    </lineage>
</organism>
<reference evidence="1" key="1">
    <citation type="journal article" date="2020" name="Nature">
        <title>Giant virus diversity and host interactions through global metagenomics.</title>
        <authorList>
            <person name="Schulz F."/>
            <person name="Roux S."/>
            <person name="Paez-Espino D."/>
            <person name="Jungbluth S."/>
            <person name="Walsh D.A."/>
            <person name="Denef V.J."/>
            <person name="McMahon K.D."/>
            <person name="Konstantinidis K.T."/>
            <person name="Eloe-Fadrosh E.A."/>
            <person name="Kyrpides N.C."/>
            <person name="Woyke T."/>
        </authorList>
    </citation>
    <scope>NUCLEOTIDE SEQUENCE</scope>
    <source>
        <strain evidence="1">GVMAG-M-3300024336-7</strain>
    </source>
</reference>
<proteinExistence type="predicted"/>
<sequence>MSEVKKDITSKQMKRYIKTQQESLTMPQKKHIAQLICAGYDKEHTKIYSSEKSVPGTKTKKVGTGAIVYLDDISEDTLTKIYNYLNI</sequence>
<protein>
    <recommendedName>
        <fullName evidence="2">NET domain-containing protein</fullName>
    </recommendedName>
</protein>
<accession>A0A6C0IWL5</accession>
<evidence type="ECO:0000313" key="1">
    <source>
        <dbReference type="EMBL" id="QHT96825.1"/>
    </source>
</evidence>
<dbReference type="EMBL" id="MN740267">
    <property type="protein sequence ID" value="QHT96825.1"/>
    <property type="molecule type" value="Genomic_DNA"/>
</dbReference>